<evidence type="ECO:0000313" key="1">
    <source>
        <dbReference type="EMBL" id="CAL1396902.1"/>
    </source>
</evidence>
<protein>
    <submittedName>
        <fullName evidence="1">Uncharacterized protein</fullName>
    </submittedName>
</protein>
<keyword evidence="2" id="KW-1185">Reference proteome</keyword>
<reference evidence="1 2" key="1">
    <citation type="submission" date="2024-04" db="EMBL/GenBank/DDBJ databases">
        <authorList>
            <person name="Fracassetti M."/>
        </authorList>
    </citation>
    <scope>NUCLEOTIDE SEQUENCE [LARGE SCALE GENOMIC DNA]</scope>
</reference>
<proteinExistence type="predicted"/>
<gene>
    <name evidence="1" type="ORF">LTRI10_LOCUS37241</name>
</gene>
<dbReference type="Proteomes" id="UP001497516">
    <property type="component" value="Chromosome 6"/>
</dbReference>
<sequence length="415" mass="47696">MSRNFVLPSNPADPIMTSAVIRGLQGSSLTQHIVLRLVHAWLSDEFIPRTGPEFFYTLWMDREENLIEGVTRESDIAFAQNCLSVQTLYNIQAVTLTKAKRTGRAAPGEIRLHISPEIKFTKIDEIQFREKFPIDSFKEIEFEDLSHLVTQTTHLADLTGRLVSVSEPLEQNTGSVLITAIIENTRNVTATIDYTSNSDHLYRYCDTMELSHPVLITFTSIAITEPEPDNRLLLRSTPGTRLLYGSYTHRYRTMMESFFHDHLPIRVLQDNPIAPTELFRKDIPPTVTFNNLLCFLQSDQTSRQMRYWCLARVDYIINNGGVVIHNDTGIWYEALVSCKDFTSKQTIKFDHTAMVQLLRIPAKEFAERQDYEQHGILKAAENKYFTLELAVYRDDNNEKKLLVTTLWSPLCSHIS</sequence>
<dbReference type="EMBL" id="OZ034819">
    <property type="protein sequence ID" value="CAL1396902.1"/>
    <property type="molecule type" value="Genomic_DNA"/>
</dbReference>
<name>A0AAV2FG15_9ROSI</name>
<dbReference type="AlphaFoldDB" id="A0AAV2FG15"/>
<evidence type="ECO:0000313" key="2">
    <source>
        <dbReference type="Proteomes" id="UP001497516"/>
    </source>
</evidence>
<organism evidence="1 2">
    <name type="scientific">Linum trigynum</name>
    <dbReference type="NCBI Taxonomy" id="586398"/>
    <lineage>
        <taxon>Eukaryota</taxon>
        <taxon>Viridiplantae</taxon>
        <taxon>Streptophyta</taxon>
        <taxon>Embryophyta</taxon>
        <taxon>Tracheophyta</taxon>
        <taxon>Spermatophyta</taxon>
        <taxon>Magnoliopsida</taxon>
        <taxon>eudicotyledons</taxon>
        <taxon>Gunneridae</taxon>
        <taxon>Pentapetalae</taxon>
        <taxon>rosids</taxon>
        <taxon>fabids</taxon>
        <taxon>Malpighiales</taxon>
        <taxon>Linaceae</taxon>
        <taxon>Linum</taxon>
    </lineage>
</organism>
<accession>A0AAV2FG15</accession>